<dbReference type="KEGG" id="nta:107775936"/>
<dbReference type="InterPro" id="IPR033121">
    <property type="entry name" value="PEPTIDASE_A1"/>
</dbReference>
<reference evidence="6" key="2">
    <citation type="submission" date="2025-08" db="UniProtKB">
        <authorList>
            <consortium name="RefSeq"/>
        </authorList>
    </citation>
    <scope>IDENTIFICATION</scope>
    <source>
        <tissue evidence="6">Leaf</tissue>
    </source>
</reference>
<dbReference type="FunFam" id="2.40.70.10:FF:000041">
    <property type="entry name" value="Basic 7S globulin"/>
    <property type="match status" value="1"/>
</dbReference>
<dbReference type="PaxDb" id="4097-A0A1S3YG93"/>
<keyword evidence="5" id="KW-1185">Reference proteome</keyword>
<dbReference type="GO" id="GO:0005576">
    <property type="term" value="C:extracellular region"/>
    <property type="evidence" value="ECO:0007669"/>
    <property type="project" value="UniProtKB-SubCell"/>
</dbReference>
<dbReference type="SUPFAM" id="SSF50630">
    <property type="entry name" value="Acid proteases"/>
    <property type="match status" value="1"/>
</dbReference>
<dbReference type="InterPro" id="IPR021109">
    <property type="entry name" value="Peptidase_aspartic_dom_sf"/>
</dbReference>
<dbReference type="InterPro" id="IPR032861">
    <property type="entry name" value="TAXi_N"/>
</dbReference>
<dbReference type="InterPro" id="IPR001461">
    <property type="entry name" value="Aspartic_peptidase_A1"/>
</dbReference>
<dbReference type="STRING" id="4097.A0A1S3YG93"/>
<evidence type="ECO:0000256" key="2">
    <source>
        <dbReference type="ARBA" id="ARBA00007447"/>
    </source>
</evidence>
<keyword evidence="4" id="KW-0732">Signal</keyword>
<name>A0A1S3YG93_TOBAC</name>
<comment type="similarity">
    <text evidence="2">Belongs to the peptidase A1 family.</text>
</comment>
<gene>
    <name evidence="6" type="primary">LOC107775936</name>
</gene>
<dbReference type="GeneID" id="107775936"/>
<dbReference type="Pfam" id="PF14541">
    <property type="entry name" value="TAXi_C"/>
    <property type="match status" value="1"/>
</dbReference>
<evidence type="ECO:0000313" key="5">
    <source>
        <dbReference type="Proteomes" id="UP000790787"/>
    </source>
</evidence>
<dbReference type="Pfam" id="PF14543">
    <property type="entry name" value="TAXi_N"/>
    <property type="match status" value="1"/>
</dbReference>
<evidence type="ECO:0000313" key="6">
    <source>
        <dbReference type="RefSeq" id="XP_016451234.2"/>
    </source>
</evidence>
<dbReference type="RefSeq" id="XP_016451234.2">
    <property type="nucleotide sequence ID" value="XM_016595748.2"/>
</dbReference>
<dbReference type="Gene3D" id="2.40.70.10">
    <property type="entry name" value="Acid Proteases"/>
    <property type="match status" value="2"/>
</dbReference>
<evidence type="ECO:0000256" key="4">
    <source>
        <dbReference type="ARBA" id="ARBA00022729"/>
    </source>
</evidence>
<organism evidence="5 6">
    <name type="scientific">Nicotiana tabacum</name>
    <name type="common">Common tobacco</name>
    <dbReference type="NCBI Taxonomy" id="4097"/>
    <lineage>
        <taxon>Eukaryota</taxon>
        <taxon>Viridiplantae</taxon>
        <taxon>Streptophyta</taxon>
        <taxon>Embryophyta</taxon>
        <taxon>Tracheophyta</taxon>
        <taxon>Spermatophyta</taxon>
        <taxon>Magnoliopsida</taxon>
        <taxon>eudicotyledons</taxon>
        <taxon>Gunneridae</taxon>
        <taxon>Pentapetalae</taxon>
        <taxon>asterids</taxon>
        <taxon>lamiids</taxon>
        <taxon>Solanales</taxon>
        <taxon>Solanaceae</taxon>
        <taxon>Nicotianoideae</taxon>
        <taxon>Nicotianeae</taxon>
        <taxon>Nicotiana</taxon>
    </lineage>
</organism>
<dbReference type="RefSeq" id="XP_016451234.1">
    <property type="nucleotide sequence ID" value="XM_016595748.1"/>
</dbReference>
<accession>A0A1S3YG93</accession>
<comment type="subcellular location">
    <subcellularLocation>
        <location evidence="1">Secreted</location>
        <location evidence="1">Extracellular space</location>
    </subcellularLocation>
</comment>
<dbReference type="GO" id="GO:0006508">
    <property type="term" value="P:proteolysis"/>
    <property type="evidence" value="ECO:0007669"/>
    <property type="project" value="InterPro"/>
</dbReference>
<dbReference type="OMA" id="CYNTIEN"/>
<dbReference type="InterPro" id="IPR033868">
    <property type="entry name" value="Xylanase_inhibitor_I-like"/>
</dbReference>
<dbReference type="OrthoDB" id="1256328at2759"/>
<reference evidence="5" key="1">
    <citation type="journal article" date="2014" name="Nat. Commun.">
        <title>The tobacco genome sequence and its comparison with those of tomato and potato.</title>
        <authorList>
            <person name="Sierro N."/>
            <person name="Battey J.N."/>
            <person name="Ouadi S."/>
            <person name="Bakaher N."/>
            <person name="Bovet L."/>
            <person name="Willig A."/>
            <person name="Goepfert S."/>
            <person name="Peitsch M.C."/>
            <person name="Ivanov N.V."/>
        </authorList>
    </citation>
    <scope>NUCLEOTIDE SEQUENCE [LARGE SCALE GENOMIC DNA]</scope>
</reference>
<dbReference type="Proteomes" id="UP000790787">
    <property type="component" value="Chromosome 17"/>
</dbReference>
<proteinExistence type="inferred from homology"/>
<dbReference type="CDD" id="cd05489">
    <property type="entry name" value="xylanase_inhibitor_I_like"/>
    <property type="match status" value="1"/>
</dbReference>
<protein>
    <submittedName>
        <fullName evidence="6">Aspartic proteinase GIP2</fullName>
    </submittedName>
</protein>
<dbReference type="PROSITE" id="PS51767">
    <property type="entry name" value="PEPTIDASE_A1"/>
    <property type="match status" value="1"/>
</dbReference>
<dbReference type="PANTHER" id="PTHR47965">
    <property type="entry name" value="ASPARTYL PROTEASE-RELATED"/>
    <property type="match status" value="1"/>
</dbReference>
<evidence type="ECO:0000256" key="1">
    <source>
        <dbReference type="ARBA" id="ARBA00004239"/>
    </source>
</evidence>
<dbReference type="GO" id="GO:0004190">
    <property type="term" value="F:aspartic-type endopeptidase activity"/>
    <property type="evidence" value="ECO:0007669"/>
    <property type="project" value="InterPro"/>
</dbReference>
<dbReference type="AlphaFoldDB" id="A0A1S3YG93"/>
<dbReference type="PANTHER" id="PTHR47965:SF43">
    <property type="entry name" value="BASIC 7S GLOBULIN-LIKE"/>
    <property type="match status" value="1"/>
</dbReference>
<sequence>MMSYSIYYSLFPFFCFLLIIISTNCLAKTTFHPKTLFLAVKKDPSSLQYITEIQQRTPLVPLKLAIHLAGDSLWVDCENGYKSSTYKPSRCKSRQCKLASTTQCGECLLGFVQRGPGCNKDACYNHVENPLVEILTSGEIAEDVLSIQSINESFPGPVATIPKFIFSCAGSYVTQDLGKDVKGTVGFGHQSAVSVPAQFASAFKFSRKFAICLSSSTERNGIIFIGNSPYLLNSGIDASRDLIYTPILTSPYDIVRDKKSSEYYIKVSSISINGKNVPLNKTLLSLKNGFGTSISTAVPYTIMLPSIYNAITKAFVNEMPKEVRSVPPVEPFTTCFNSRDIGISRLGFNAPEINVALDKKNVNWRITGANSLVKVNEDVICLAFVERRTRDWGQGIVIGAYQMQDNLVEFDLSRRRIGFSNSLFFRQTMCSNQNYT</sequence>
<evidence type="ECO:0000256" key="3">
    <source>
        <dbReference type="ARBA" id="ARBA00022525"/>
    </source>
</evidence>
<dbReference type="InterPro" id="IPR032799">
    <property type="entry name" value="TAXi_C"/>
</dbReference>
<dbReference type="SMR" id="A0A1S3YG93"/>
<dbReference type="FunFam" id="2.40.70.10:FF:000045">
    <property type="entry name" value="Basic 7S globulin"/>
    <property type="match status" value="1"/>
</dbReference>
<keyword evidence="3" id="KW-0964">Secreted</keyword>